<dbReference type="Pfam" id="PF00072">
    <property type="entry name" value="Response_reg"/>
    <property type="match status" value="1"/>
</dbReference>
<dbReference type="EC" id="3.1.1.61" evidence="4"/>
<feature type="modified residue" description="4-aspartylphosphate" evidence="1">
    <location>
        <position position="58"/>
    </location>
</feature>
<evidence type="ECO:0000313" key="3">
    <source>
        <dbReference type="EMBL" id="CAA0083421.1"/>
    </source>
</evidence>
<evidence type="ECO:0000256" key="1">
    <source>
        <dbReference type="PROSITE-ProRule" id="PRU00169"/>
    </source>
</evidence>
<organism evidence="4 6">
    <name type="scientific">BD1-7 clade bacterium</name>
    <dbReference type="NCBI Taxonomy" id="2029982"/>
    <lineage>
        <taxon>Bacteria</taxon>
        <taxon>Pseudomonadati</taxon>
        <taxon>Pseudomonadota</taxon>
        <taxon>Gammaproteobacteria</taxon>
        <taxon>Cellvibrionales</taxon>
        <taxon>Spongiibacteraceae</taxon>
        <taxon>BD1-7 clade</taxon>
    </lineage>
</organism>
<dbReference type="InterPro" id="IPR001789">
    <property type="entry name" value="Sig_transdc_resp-reg_receiver"/>
</dbReference>
<dbReference type="Proteomes" id="UP000441399">
    <property type="component" value="Unassembled WGS sequence"/>
</dbReference>
<sequence length="140" mass="15288">MSDQQFNVLIVDDSFLMRRILSNILELAPEFKVCGEASDGIDALEKLTDLNPDVILLDIEMPRMGGIEFLRLSKILTDAKVIIVSSVANVDSPQAKEALELGVVDIIHKPSGVLSLDMEEQRSQELLDVIRKSVGIGVAG</sequence>
<dbReference type="EMBL" id="CACSIO010000023">
    <property type="protein sequence ID" value="CAA0116589.1"/>
    <property type="molecule type" value="Genomic_DNA"/>
</dbReference>
<dbReference type="GO" id="GO:0000160">
    <property type="term" value="P:phosphorelay signal transduction system"/>
    <property type="evidence" value="ECO:0007669"/>
    <property type="project" value="InterPro"/>
</dbReference>
<keyword evidence="4" id="KW-0378">Hydrolase</keyword>
<protein>
    <submittedName>
        <fullName evidence="4">Chemotaxis response regulator protein-glutamate methylesterase</fullName>
        <ecNumber evidence="4">3.1.1.61</ecNumber>
    </submittedName>
</protein>
<evidence type="ECO:0000313" key="4">
    <source>
        <dbReference type="EMBL" id="CAA0116589.1"/>
    </source>
</evidence>
<dbReference type="Gene3D" id="3.40.50.2300">
    <property type="match status" value="1"/>
</dbReference>
<gene>
    <name evidence="4" type="primary">cheB_2</name>
    <name evidence="3" type="synonym">cheB_1</name>
    <name evidence="3" type="ORF">DPBNPPHM_00584</name>
    <name evidence="4" type="ORF">OPDIPICF_01876</name>
</gene>
<dbReference type="PANTHER" id="PTHR42872">
    <property type="entry name" value="PROTEIN-GLUTAMATE METHYLESTERASE/PROTEIN-GLUTAMINE GLUTAMINASE"/>
    <property type="match status" value="1"/>
</dbReference>
<accession>A0A5S9QDX0</accession>
<evidence type="ECO:0000313" key="5">
    <source>
        <dbReference type="Proteomes" id="UP000434580"/>
    </source>
</evidence>
<dbReference type="CDD" id="cd17541">
    <property type="entry name" value="REC_CheB-like"/>
    <property type="match status" value="1"/>
</dbReference>
<dbReference type="InterPro" id="IPR011006">
    <property type="entry name" value="CheY-like_superfamily"/>
</dbReference>
<dbReference type="SUPFAM" id="SSF52172">
    <property type="entry name" value="CheY-like"/>
    <property type="match status" value="1"/>
</dbReference>
<dbReference type="PROSITE" id="PS50110">
    <property type="entry name" value="RESPONSE_REGULATORY"/>
    <property type="match status" value="1"/>
</dbReference>
<dbReference type="GO" id="GO:0008984">
    <property type="term" value="F:protein-glutamate methylesterase activity"/>
    <property type="evidence" value="ECO:0007669"/>
    <property type="project" value="UniProtKB-EC"/>
</dbReference>
<keyword evidence="1" id="KW-0597">Phosphoprotein</keyword>
<dbReference type="AlphaFoldDB" id="A0A5S9QDX0"/>
<dbReference type="Proteomes" id="UP000434580">
    <property type="component" value="Unassembled WGS sequence"/>
</dbReference>
<proteinExistence type="predicted"/>
<dbReference type="SMART" id="SM00448">
    <property type="entry name" value="REC"/>
    <property type="match status" value="1"/>
</dbReference>
<evidence type="ECO:0000313" key="6">
    <source>
        <dbReference type="Proteomes" id="UP000441399"/>
    </source>
</evidence>
<feature type="domain" description="Response regulatory" evidence="2">
    <location>
        <begin position="7"/>
        <end position="124"/>
    </location>
</feature>
<dbReference type="OrthoDB" id="9796655at2"/>
<dbReference type="PANTHER" id="PTHR42872:SF6">
    <property type="entry name" value="PROTEIN-GLUTAMATE METHYLESTERASE_PROTEIN-GLUTAMINE GLUTAMINASE"/>
    <property type="match status" value="1"/>
</dbReference>
<name>A0A5S9QDX0_9GAMM</name>
<dbReference type="EMBL" id="CACSII010000001">
    <property type="protein sequence ID" value="CAA0083421.1"/>
    <property type="molecule type" value="Genomic_DNA"/>
</dbReference>
<evidence type="ECO:0000259" key="2">
    <source>
        <dbReference type="PROSITE" id="PS50110"/>
    </source>
</evidence>
<keyword evidence="6" id="KW-1185">Reference proteome</keyword>
<reference evidence="5 6" key="1">
    <citation type="submission" date="2019-11" db="EMBL/GenBank/DDBJ databases">
        <authorList>
            <person name="Holert J."/>
        </authorList>
    </citation>
    <scope>NUCLEOTIDE SEQUENCE [LARGE SCALE GENOMIC DNA]</scope>
    <source>
        <strain evidence="3">BC5_2</strain>
        <strain evidence="4">SB11_3</strain>
    </source>
</reference>